<keyword evidence="5" id="KW-1185">Reference proteome</keyword>
<dbReference type="Proteomes" id="UP001377567">
    <property type="component" value="Unassembled WGS sequence"/>
</dbReference>
<feature type="domain" description="Zn(2)-C6 fungal-type" evidence="3">
    <location>
        <begin position="570"/>
        <end position="600"/>
    </location>
</feature>
<feature type="compositionally biased region" description="Low complexity" evidence="2">
    <location>
        <begin position="435"/>
        <end position="453"/>
    </location>
</feature>
<evidence type="ECO:0000259" key="3">
    <source>
        <dbReference type="PROSITE" id="PS50048"/>
    </source>
</evidence>
<sequence length="643" mass="66854">MNTQHTAGATADGATASSPTAHSTTVHSTAAAPHDENPLLGVNAVTAAPNNTPVDTPPASAKTASPGHAAAHTPHTPAAQDPAPSHAPAPQHTPAGGNFAASDGGKFSGGAREGNPAESVPAPHVTTAALPQPATMRSPLHSESWRNAKVKDEEFARRASVHGLGSLPSSAPMIASLSNGAPRGPSPGSTAGSDTFLVSATAAANGSPRLPNINSLARLDEPGDGRPLLGTAGSAGSAASNDLSRYHEQFVTSPVSPPLVSMRRQSRDFVLNSSAGTNGVAPTVDSGLLSADPLTIPANPPKIINSKLDGLRTRLLNNPQQHAAPPAQPHVPQLPVVKQEREDAETLGTAAAVLSNMRSSPFGFGNGTPAGMTLPLPQGLVPQGNTDISINGLRPHSASFSSRGSHSYPRPRIVINKVEGKGARRGSLGSGAIASESDSMGDSSNDSDSYSDGSDNEGGHSRKPGGKHSSVTWNKNGKRVNKFLVDNEKGRVGTFHLSSSDHPENFEHGAKKDKKRKKGSSSASNSAGRQPALSPEALKANISGARHSFRVISDAKKGKHAAGGSRSRTGCWICRLRKKKCTEEKPTCMNCQRLNLTCYYGETRPDFVADPAKKAEKLAEIRMSTREAKRDAMKRRAFGQPPY</sequence>
<dbReference type="PROSITE" id="PS50048">
    <property type="entry name" value="ZN2_CY6_FUNGAL_2"/>
    <property type="match status" value="1"/>
</dbReference>
<dbReference type="PANTHER" id="PTHR37534:SF45">
    <property type="entry name" value="TRANSCRIPTIONAL REGULATORY PROTEIN UME6"/>
    <property type="match status" value="1"/>
</dbReference>
<dbReference type="GO" id="GO:0000981">
    <property type="term" value="F:DNA-binding transcription factor activity, RNA polymerase II-specific"/>
    <property type="evidence" value="ECO:0007669"/>
    <property type="project" value="InterPro"/>
</dbReference>
<feature type="region of interest" description="Disordered" evidence="2">
    <location>
        <begin position="376"/>
        <end position="475"/>
    </location>
</feature>
<name>A0AAV5RZ39_MAUHU</name>
<feature type="compositionally biased region" description="Basic and acidic residues" evidence="2">
    <location>
        <begin position="499"/>
        <end position="510"/>
    </location>
</feature>
<dbReference type="InterPro" id="IPR036864">
    <property type="entry name" value="Zn2-C6_fun-type_DNA-bd_sf"/>
</dbReference>
<feature type="region of interest" description="Disordered" evidence="2">
    <location>
        <begin position="1"/>
        <end position="151"/>
    </location>
</feature>
<dbReference type="PROSITE" id="PS00463">
    <property type="entry name" value="ZN2_CY6_FUNGAL_1"/>
    <property type="match status" value="1"/>
</dbReference>
<dbReference type="EMBL" id="BTGD01000008">
    <property type="protein sequence ID" value="GMM56406.1"/>
    <property type="molecule type" value="Genomic_DNA"/>
</dbReference>
<organism evidence="4 5">
    <name type="scientific">Maudiozyma humilis</name>
    <name type="common">Sour dough yeast</name>
    <name type="synonym">Kazachstania humilis</name>
    <dbReference type="NCBI Taxonomy" id="51915"/>
    <lineage>
        <taxon>Eukaryota</taxon>
        <taxon>Fungi</taxon>
        <taxon>Dikarya</taxon>
        <taxon>Ascomycota</taxon>
        <taxon>Saccharomycotina</taxon>
        <taxon>Saccharomycetes</taxon>
        <taxon>Saccharomycetales</taxon>
        <taxon>Saccharomycetaceae</taxon>
        <taxon>Maudiozyma</taxon>
    </lineage>
</organism>
<feature type="region of interest" description="Disordered" evidence="2">
    <location>
        <begin position="494"/>
        <end position="535"/>
    </location>
</feature>
<dbReference type="AlphaFoldDB" id="A0AAV5RZ39"/>
<comment type="caution">
    <text evidence="4">The sequence shown here is derived from an EMBL/GenBank/DDBJ whole genome shotgun (WGS) entry which is preliminary data.</text>
</comment>
<dbReference type="InterPro" id="IPR001138">
    <property type="entry name" value="Zn2Cys6_DnaBD"/>
</dbReference>
<reference evidence="4 5" key="1">
    <citation type="journal article" date="2023" name="Elife">
        <title>Identification of key yeast species and microbe-microbe interactions impacting larval growth of Drosophila in the wild.</title>
        <authorList>
            <person name="Mure A."/>
            <person name="Sugiura Y."/>
            <person name="Maeda R."/>
            <person name="Honda K."/>
            <person name="Sakurai N."/>
            <person name="Takahashi Y."/>
            <person name="Watada M."/>
            <person name="Katoh T."/>
            <person name="Gotoh A."/>
            <person name="Gotoh Y."/>
            <person name="Taniguchi I."/>
            <person name="Nakamura K."/>
            <person name="Hayashi T."/>
            <person name="Katayama T."/>
            <person name="Uemura T."/>
            <person name="Hattori Y."/>
        </authorList>
    </citation>
    <scope>NUCLEOTIDE SEQUENCE [LARGE SCALE GENOMIC DNA]</scope>
    <source>
        <strain evidence="4 5">KH-74</strain>
    </source>
</reference>
<feature type="compositionally biased region" description="Low complexity" evidence="2">
    <location>
        <begin position="1"/>
        <end position="32"/>
    </location>
</feature>
<keyword evidence="1" id="KW-0539">Nucleus</keyword>
<feature type="region of interest" description="Disordered" evidence="2">
    <location>
        <begin position="175"/>
        <end position="194"/>
    </location>
</feature>
<dbReference type="GO" id="GO:0008270">
    <property type="term" value="F:zinc ion binding"/>
    <property type="evidence" value="ECO:0007669"/>
    <property type="project" value="InterPro"/>
</dbReference>
<evidence type="ECO:0000313" key="5">
    <source>
        <dbReference type="Proteomes" id="UP001377567"/>
    </source>
</evidence>
<feature type="compositionally biased region" description="Low complexity" evidence="2">
    <location>
        <begin position="230"/>
        <end position="240"/>
    </location>
</feature>
<dbReference type="CDD" id="cd00067">
    <property type="entry name" value="GAL4"/>
    <property type="match status" value="1"/>
</dbReference>
<dbReference type="PANTHER" id="PTHR37534">
    <property type="entry name" value="TRANSCRIPTIONAL ACTIVATOR PROTEIN UGA3"/>
    <property type="match status" value="1"/>
</dbReference>
<dbReference type="SUPFAM" id="SSF57701">
    <property type="entry name" value="Zn2/Cys6 DNA-binding domain"/>
    <property type="match status" value="1"/>
</dbReference>
<gene>
    <name evidence="4" type="ORF">DAKH74_030220</name>
</gene>
<evidence type="ECO:0000256" key="1">
    <source>
        <dbReference type="ARBA" id="ARBA00023242"/>
    </source>
</evidence>
<accession>A0AAV5RZ39</accession>
<feature type="compositionally biased region" description="Low complexity" evidence="2">
    <location>
        <begin position="397"/>
        <end position="407"/>
    </location>
</feature>
<evidence type="ECO:0000256" key="2">
    <source>
        <dbReference type="SAM" id="MobiDB-lite"/>
    </source>
</evidence>
<feature type="region of interest" description="Disordered" evidence="2">
    <location>
        <begin position="207"/>
        <end position="240"/>
    </location>
</feature>
<protein>
    <recommendedName>
        <fullName evidence="3">Zn(2)-C6 fungal-type domain-containing protein</fullName>
    </recommendedName>
</protein>
<dbReference type="Gene3D" id="4.10.240.10">
    <property type="entry name" value="Zn(2)-C6 fungal-type DNA-binding domain"/>
    <property type="match status" value="1"/>
</dbReference>
<dbReference type="SMART" id="SM00066">
    <property type="entry name" value="GAL4"/>
    <property type="match status" value="1"/>
</dbReference>
<feature type="compositionally biased region" description="Low complexity" evidence="2">
    <location>
        <begin position="63"/>
        <end position="84"/>
    </location>
</feature>
<dbReference type="Pfam" id="PF00172">
    <property type="entry name" value="Zn_clus"/>
    <property type="match status" value="1"/>
</dbReference>
<evidence type="ECO:0000313" key="4">
    <source>
        <dbReference type="EMBL" id="GMM56406.1"/>
    </source>
</evidence>
<proteinExistence type="predicted"/>